<organism evidence="4 5">
    <name type="scientific">Candidatus Atopostipes pullistercoris</name>
    <dbReference type="NCBI Taxonomy" id="2838467"/>
    <lineage>
        <taxon>Bacteria</taxon>
        <taxon>Bacillati</taxon>
        <taxon>Bacillota</taxon>
        <taxon>Bacilli</taxon>
        <taxon>Lactobacillales</taxon>
        <taxon>Carnobacteriaceae</taxon>
        <taxon>Atopostipes</taxon>
    </lineage>
</organism>
<comment type="similarity">
    <text evidence="1">Belongs to the V-ATPase F subunit family.</text>
</comment>
<evidence type="ECO:0000256" key="2">
    <source>
        <dbReference type="ARBA" id="ARBA00022448"/>
    </source>
</evidence>
<evidence type="ECO:0000313" key="4">
    <source>
        <dbReference type="EMBL" id="HIZ71089.1"/>
    </source>
</evidence>
<reference evidence="4" key="1">
    <citation type="journal article" date="2021" name="PeerJ">
        <title>Extensive microbial diversity within the chicken gut microbiome revealed by metagenomics and culture.</title>
        <authorList>
            <person name="Gilroy R."/>
            <person name="Ravi A."/>
            <person name="Getino M."/>
            <person name="Pursley I."/>
            <person name="Horton D.L."/>
            <person name="Alikhan N.F."/>
            <person name="Baker D."/>
            <person name="Gharbi K."/>
            <person name="Hall N."/>
            <person name="Watson M."/>
            <person name="Adriaenssens E.M."/>
            <person name="Foster-Nyarko E."/>
            <person name="Jarju S."/>
            <person name="Secka A."/>
            <person name="Antonio M."/>
            <person name="Oren A."/>
            <person name="Chaudhuri R.R."/>
            <person name="La Ragione R."/>
            <person name="Hildebrand F."/>
            <person name="Pallen M.J."/>
        </authorList>
    </citation>
    <scope>NUCLEOTIDE SEQUENCE</scope>
    <source>
        <strain evidence="4">CHK169-4300</strain>
    </source>
</reference>
<reference evidence="4" key="2">
    <citation type="submission" date="2021-04" db="EMBL/GenBank/DDBJ databases">
        <authorList>
            <person name="Gilroy R."/>
        </authorList>
    </citation>
    <scope>NUCLEOTIDE SEQUENCE</scope>
    <source>
        <strain evidence="4">CHK169-4300</strain>
    </source>
</reference>
<comment type="caution">
    <text evidence="4">The sequence shown here is derived from an EMBL/GenBank/DDBJ whole genome shotgun (WGS) entry which is preliminary data.</text>
</comment>
<dbReference type="EMBL" id="DXAZ01000067">
    <property type="protein sequence ID" value="HIZ71089.1"/>
    <property type="molecule type" value="Genomic_DNA"/>
</dbReference>
<evidence type="ECO:0000313" key="5">
    <source>
        <dbReference type="Proteomes" id="UP000824106"/>
    </source>
</evidence>
<evidence type="ECO:0000256" key="1">
    <source>
        <dbReference type="ARBA" id="ARBA00010148"/>
    </source>
</evidence>
<dbReference type="Pfam" id="PF01990">
    <property type="entry name" value="ATP-synt_F"/>
    <property type="match status" value="1"/>
</dbReference>
<sequence>MKSYVITDNVSTLVGMQLAGVKGELISQTNSFATIFDKVTKDKEIGILMIAPNLIEQNQEKVDEFRFNQAVPLIVEISGPDEYANNRNKIAETIQKAVNISV</sequence>
<gene>
    <name evidence="4" type="ORF">H9808_04920</name>
</gene>
<dbReference type="GO" id="GO:0046961">
    <property type="term" value="F:proton-transporting ATPase activity, rotational mechanism"/>
    <property type="evidence" value="ECO:0007669"/>
    <property type="project" value="InterPro"/>
</dbReference>
<accession>A0A9D2G120</accession>
<proteinExistence type="inferred from homology"/>
<dbReference type="AlphaFoldDB" id="A0A9D2G120"/>
<protein>
    <submittedName>
        <fullName evidence="4">V-type ATP synthase subunit F</fullName>
    </submittedName>
</protein>
<keyword evidence="3" id="KW-0406">Ion transport</keyword>
<name>A0A9D2G120_9LACT</name>
<dbReference type="Gene3D" id="3.40.50.10580">
    <property type="entry name" value="ATPase, V1 complex, subunit F"/>
    <property type="match status" value="1"/>
</dbReference>
<dbReference type="InterPro" id="IPR036906">
    <property type="entry name" value="ATPase_V1_fsu_sf"/>
</dbReference>
<keyword evidence="2" id="KW-0813">Transport</keyword>
<evidence type="ECO:0000256" key="3">
    <source>
        <dbReference type="ARBA" id="ARBA00023065"/>
    </source>
</evidence>
<dbReference type="SUPFAM" id="SSF159468">
    <property type="entry name" value="AtpF-like"/>
    <property type="match status" value="1"/>
</dbReference>
<dbReference type="Proteomes" id="UP000824106">
    <property type="component" value="Unassembled WGS sequence"/>
</dbReference>
<dbReference type="InterPro" id="IPR008218">
    <property type="entry name" value="ATPase_V1-cplx_f_g_su"/>
</dbReference>